<dbReference type="SUPFAM" id="SSF82171">
    <property type="entry name" value="DPP6 N-terminal domain-like"/>
    <property type="match status" value="1"/>
</dbReference>
<dbReference type="InterPro" id="IPR001375">
    <property type="entry name" value="Peptidase_S9_cat"/>
</dbReference>
<evidence type="ECO:0000256" key="2">
    <source>
        <dbReference type="SAM" id="SignalP"/>
    </source>
</evidence>
<feature type="domain" description="Peptidase S9 prolyl oligopeptidase catalytic" evidence="3">
    <location>
        <begin position="417"/>
        <end position="629"/>
    </location>
</feature>
<dbReference type="PANTHER" id="PTHR42776">
    <property type="entry name" value="SERINE PEPTIDASE S9 FAMILY MEMBER"/>
    <property type="match status" value="1"/>
</dbReference>
<dbReference type="RefSeq" id="WP_144889186.1">
    <property type="nucleotide sequence ID" value="NZ_CP042218.1"/>
</dbReference>
<name>A0A518N0S0_9GAMM</name>
<dbReference type="Pfam" id="PF00326">
    <property type="entry name" value="Peptidase_S9"/>
    <property type="match status" value="1"/>
</dbReference>
<feature type="chain" id="PRO_5021835893" evidence="2">
    <location>
        <begin position="25"/>
        <end position="632"/>
    </location>
</feature>
<dbReference type="PANTHER" id="PTHR42776:SF27">
    <property type="entry name" value="DIPEPTIDYL PEPTIDASE FAMILY MEMBER 6"/>
    <property type="match status" value="1"/>
</dbReference>
<dbReference type="AlphaFoldDB" id="A0A518N0S0"/>
<organism evidence="4 5">
    <name type="scientific">Luteimonas granuli</name>
    <dbReference type="NCBI Taxonomy" id="1176533"/>
    <lineage>
        <taxon>Bacteria</taxon>
        <taxon>Pseudomonadati</taxon>
        <taxon>Pseudomonadota</taxon>
        <taxon>Gammaproteobacteria</taxon>
        <taxon>Lysobacterales</taxon>
        <taxon>Lysobacteraceae</taxon>
        <taxon>Luteimonas</taxon>
    </lineage>
</organism>
<dbReference type="EMBL" id="CP042218">
    <property type="protein sequence ID" value="QDW65509.1"/>
    <property type="molecule type" value="Genomic_DNA"/>
</dbReference>
<evidence type="ECO:0000259" key="3">
    <source>
        <dbReference type="Pfam" id="PF00326"/>
    </source>
</evidence>
<gene>
    <name evidence="4" type="ORF">FPZ22_00140</name>
</gene>
<feature type="signal peptide" evidence="2">
    <location>
        <begin position="1"/>
        <end position="24"/>
    </location>
</feature>
<dbReference type="GO" id="GO:0006508">
    <property type="term" value="P:proteolysis"/>
    <property type="evidence" value="ECO:0007669"/>
    <property type="project" value="InterPro"/>
</dbReference>
<keyword evidence="1" id="KW-0378">Hydrolase</keyword>
<dbReference type="Gene3D" id="2.120.10.30">
    <property type="entry name" value="TolB, C-terminal domain"/>
    <property type="match status" value="1"/>
</dbReference>
<dbReference type="InterPro" id="IPR029058">
    <property type="entry name" value="AB_hydrolase_fold"/>
</dbReference>
<dbReference type="InterPro" id="IPR011042">
    <property type="entry name" value="6-blade_b-propeller_TolB-like"/>
</dbReference>
<dbReference type="KEGG" id="lug:FPZ22_00140"/>
<reference evidence="4 5" key="1">
    <citation type="submission" date="2019-07" db="EMBL/GenBank/DDBJ databases">
        <title>Full genome sequence of Luteimonas sp. Gr-4.</title>
        <authorList>
            <person name="Im W.-T."/>
        </authorList>
    </citation>
    <scope>NUCLEOTIDE SEQUENCE [LARGE SCALE GENOMIC DNA]</scope>
    <source>
        <strain evidence="4 5">Gr-4</strain>
    </source>
</reference>
<evidence type="ECO:0000256" key="1">
    <source>
        <dbReference type="ARBA" id="ARBA00022801"/>
    </source>
</evidence>
<keyword evidence="2" id="KW-0732">Signal</keyword>
<protein>
    <submittedName>
        <fullName evidence="4">S9 family peptidase</fullName>
    </submittedName>
</protein>
<dbReference type="OrthoDB" id="4269629at2"/>
<evidence type="ECO:0000313" key="4">
    <source>
        <dbReference type="EMBL" id="QDW65509.1"/>
    </source>
</evidence>
<dbReference type="SUPFAM" id="SSF53474">
    <property type="entry name" value="alpha/beta-Hydrolases"/>
    <property type="match status" value="1"/>
</dbReference>
<dbReference type="Proteomes" id="UP000316584">
    <property type="component" value="Chromosome"/>
</dbReference>
<accession>A0A518N0S0</accession>
<keyword evidence="5" id="KW-1185">Reference proteome</keyword>
<dbReference type="GO" id="GO:0004252">
    <property type="term" value="F:serine-type endopeptidase activity"/>
    <property type="evidence" value="ECO:0007669"/>
    <property type="project" value="TreeGrafter"/>
</dbReference>
<evidence type="ECO:0000313" key="5">
    <source>
        <dbReference type="Proteomes" id="UP000316584"/>
    </source>
</evidence>
<dbReference type="Gene3D" id="3.40.50.1820">
    <property type="entry name" value="alpha/beta hydrolase"/>
    <property type="match status" value="1"/>
</dbReference>
<sequence>MNRSLAWVAAFALLVAGVFPPRAAAEVPVEDFFRDPAFSSVSLSPTGEYIAVSVPREDRTILVVLRVSDMQPTGSWDHGAKKHVDRVVWVNDRRFFMYVTEKLGRYDFRVGTPDLYASDIDGRGRRLIPNGGTYEIIDTLPDEPDHILVARSIESAYLSKMDVRSGDVRTVALAPLRYASFLVDHDGALRYATGVEENQESVTLRRDENGWKEIHRAPMGEARHTPHGFDRENRLVYTSISAEGEPARLYAVDAETGERTLLSENANVESVRRLYSSDDRELLGVVYEDGLPHIEFVDRAHPEVATYAALIKAFPEHAVSFRGISRDGRHVLLMAYSDIDPGSYYLFDRETNQARFLLAARDWIEPARMSPMRPFSFVARDGTPVHGFITVPRQGNGRNLPMVMLPHGGPHGIRDVWGFSPDVQFLASRGYAVLQVNFRGSGGYGNAFERKGYRNWGTDMIDDMTDAVEWAVKEGIADRNRICSFGASYGGYAALQSVVREPDLYRCTIGYVGVYSLPLMTRDGDIPRQKSGREYLQRVLPESVAEQQAQSAAFNVDRIRVPVMLVHGERDERVPMSQYRALRNALVAAGRPPEVELLEPKEGHGFQELKNNVRLYTAIEAFLDRHIGNAAP</sequence>
<proteinExistence type="predicted"/>